<dbReference type="InterPro" id="IPR029151">
    <property type="entry name" value="Sensor-like_sf"/>
</dbReference>
<keyword evidence="10" id="KW-0418">Kinase</keyword>
<evidence type="ECO:0000256" key="17">
    <source>
        <dbReference type="SAM" id="Coils"/>
    </source>
</evidence>
<evidence type="ECO:0000256" key="15">
    <source>
        <dbReference type="ARBA" id="ARBA00059004"/>
    </source>
</evidence>
<evidence type="ECO:0000256" key="1">
    <source>
        <dbReference type="ARBA" id="ARBA00000085"/>
    </source>
</evidence>
<dbReference type="Gene3D" id="3.30.565.10">
    <property type="entry name" value="Histidine kinase-like ATPase, C-terminal domain"/>
    <property type="match status" value="1"/>
</dbReference>
<dbReference type="eggNOG" id="COG4191">
    <property type="taxonomic scope" value="Bacteria"/>
</dbReference>
<dbReference type="PANTHER" id="PTHR43065:SF46">
    <property type="entry name" value="C4-DICARBOXYLATE TRANSPORT SENSOR PROTEIN DCTB"/>
    <property type="match status" value="1"/>
</dbReference>
<dbReference type="InterPro" id="IPR036890">
    <property type="entry name" value="HATPase_C_sf"/>
</dbReference>
<feature type="coiled-coil region" evidence="17">
    <location>
        <begin position="316"/>
        <end position="350"/>
    </location>
</feature>
<evidence type="ECO:0000259" key="19">
    <source>
        <dbReference type="PROSITE" id="PS50109"/>
    </source>
</evidence>
<evidence type="ECO:0000256" key="2">
    <source>
        <dbReference type="ARBA" id="ARBA00004429"/>
    </source>
</evidence>
<dbReference type="SMART" id="SM00387">
    <property type="entry name" value="HATPase_c"/>
    <property type="match status" value="1"/>
</dbReference>
<evidence type="ECO:0000256" key="12">
    <source>
        <dbReference type="ARBA" id="ARBA00022989"/>
    </source>
</evidence>
<keyword evidence="9" id="KW-0547">Nucleotide-binding</keyword>
<evidence type="ECO:0000256" key="8">
    <source>
        <dbReference type="ARBA" id="ARBA00022692"/>
    </source>
</evidence>
<dbReference type="Proteomes" id="UP000015351">
    <property type="component" value="Unassembled WGS sequence"/>
</dbReference>
<feature type="transmembrane region" description="Helical" evidence="18">
    <location>
        <begin position="293"/>
        <end position="313"/>
    </location>
</feature>
<keyword evidence="13" id="KW-0902">Two-component regulatory system</keyword>
<evidence type="ECO:0000256" key="3">
    <source>
        <dbReference type="ARBA" id="ARBA00012438"/>
    </source>
</evidence>
<dbReference type="InterPro" id="IPR017055">
    <property type="entry name" value="Sig_transdc_His_kinase_DctB"/>
</dbReference>
<keyword evidence="12 18" id="KW-1133">Transmembrane helix</keyword>
<feature type="domain" description="Histidine kinase" evidence="19">
    <location>
        <begin position="366"/>
        <end position="578"/>
    </location>
</feature>
<evidence type="ECO:0000313" key="20">
    <source>
        <dbReference type="EMBL" id="EPX81634.1"/>
    </source>
</evidence>
<dbReference type="STRING" id="1123360.thalar_00190"/>
<keyword evidence="5" id="KW-0997">Cell inner membrane</keyword>
<gene>
    <name evidence="20" type="ORF">thalar_00190</name>
</gene>
<keyword evidence="21" id="KW-1185">Reference proteome</keyword>
<dbReference type="InterPro" id="IPR004358">
    <property type="entry name" value="Sig_transdc_His_kin-like_C"/>
</dbReference>
<dbReference type="FunFam" id="1.10.287.130:FF:000049">
    <property type="entry name" value="C4-dicarboxylate transport sensor protein DctB"/>
    <property type="match status" value="1"/>
</dbReference>
<dbReference type="SMART" id="SM00388">
    <property type="entry name" value="HisKA"/>
    <property type="match status" value="1"/>
</dbReference>
<accession>S9S608</accession>
<keyword evidence="11" id="KW-0067">ATP-binding</keyword>
<evidence type="ECO:0000256" key="5">
    <source>
        <dbReference type="ARBA" id="ARBA00022519"/>
    </source>
</evidence>
<dbReference type="EMBL" id="AONI01000005">
    <property type="protein sequence ID" value="EPX81634.1"/>
    <property type="molecule type" value="Genomic_DNA"/>
</dbReference>
<evidence type="ECO:0000256" key="4">
    <source>
        <dbReference type="ARBA" id="ARBA00022475"/>
    </source>
</evidence>
<dbReference type="Pfam" id="PF00512">
    <property type="entry name" value="HisKA"/>
    <property type="match status" value="1"/>
</dbReference>
<proteinExistence type="predicted"/>
<dbReference type="SUPFAM" id="SSF103190">
    <property type="entry name" value="Sensory domain-like"/>
    <property type="match status" value="1"/>
</dbReference>
<keyword evidence="7" id="KW-0808">Transferase</keyword>
<dbReference type="Gene3D" id="1.10.287.130">
    <property type="match status" value="1"/>
</dbReference>
<evidence type="ECO:0000256" key="13">
    <source>
        <dbReference type="ARBA" id="ARBA00023012"/>
    </source>
</evidence>
<evidence type="ECO:0000256" key="6">
    <source>
        <dbReference type="ARBA" id="ARBA00022553"/>
    </source>
</evidence>
<dbReference type="PRINTS" id="PR00344">
    <property type="entry name" value="BCTRLSENSOR"/>
</dbReference>
<organism evidence="20 21">
    <name type="scientific">Litoreibacter arenae DSM 19593</name>
    <dbReference type="NCBI Taxonomy" id="1123360"/>
    <lineage>
        <taxon>Bacteria</taxon>
        <taxon>Pseudomonadati</taxon>
        <taxon>Pseudomonadota</taxon>
        <taxon>Alphaproteobacteria</taxon>
        <taxon>Rhodobacterales</taxon>
        <taxon>Roseobacteraceae</taxon>
        <taxon>Litoreibacter</taxon>
    </lineage>
</organism>
<dbReference type="PIRSF" id="PIRSF036431">
    <property type="entry name" value="STHK_DctB"/>
    <property type="match status" value="1"/>
</dbReference>
<dbReference type="GO" id="GO:0005886">
    <property type="term" value="C:plasma membrane"/>
    <property type="evidence" value="ECO:0007669"/>
    <property type="project" value="UniProtKB-SubCell"/>
</dbReference>
<sequence length="584" mass="63722">MIAPLFPKTLRYPVIAFLVLSLALVTASYNFSLRSGLDRLARSGSVVVAQSADRLIAQLESYRELTDLMSRHPQVAALIENRSTVPRTSEFLLRIALTTGAKEIHTLDAEGKVLASSTFDDNAQIIGTDWSQRADVMAAKTRRMGVFHSADVYGRRSYYFARSVLADDGQPQGYVVVKVNMDELEAEWRIDENVVTFFDDAGIGFVSNRLAVALMRDETIAQVPPTAFDYPLALVTTFPEYEIHHAGGHALWQFQDAAEMPKRALVISQDVPLIEMTARAFMDAEPALSDARLLAALTAAMLSLFGLGVAIFVQSRARLADRLRLEEEANSQLEARVAKRNAQLQKAQDDLIHASKLTALGQMSAGISHELNQPLSAIQNYAENAKKLIELGRDPDARENLTLISEQTQRMGRIIHNLRGFARKETEPLERVNVADVLEASLGLAAQRAVSEGIVFKVDTITDAWVDAGHVRLQQVIVNLLSNAMDALGDSAVKEISVSLTRRRGQVQLVIADTGPGLADIDRAFEPFYTTKEIGASKGMGLGLSISYGIIGSFGGLISVENLEGSGAAFTVTLPALTLQEAEE</sequence>
<evidence type="ECO:0000256" key="18">
    <source>
        <dbReference type="SAM" id="Phobius"/>
    </source>
</evidence>
<evidence type="ECO:0000256" key="16">
    <source>
        <dbReference type="ARBA" id="ARBA00073143"/>
    </source>
</evidence>
<dbReference type="SUPFAM" id="SSF55874">
    <property type="entry name" value="ATPase domain of HSP90 chaperone/DNA topoisomerase II/histidine kinase"/>
    <property type="match status" value="1"/>
</dbReference>
<evidence type="ECO:0000256" key="10">
    <source>
        <dbReference type="ARBA" id="ARBA00022777"/>
    </source>
</evidence>
<dbReference type="RefSeq" id="WP_021101133.1">
    <property type="nucleotide sequence ID" value="NZ_KE557310.1"/>
</dbReference>
<evidence type="ECO:0000313" key="21">
    <source>
        <dbReference type="Proteomes" id="UP000015351"/>
    </source>
</evidence>
<dbReference type="EC" id="2.7.13.3" evidence="3"/>
<comment type="subcellular location">
    <subcellularLocation>
        <location evidence="2">Cell inner membrane</location>
        <topology evidence="2">Multi-pass membrane protein</topology>
    </subcellularLocation>
</comment>
<dbReference type="InterPro" id="IPR003661">
    <property type="entry name" value="HisK_dim/P_dom"/>
</dbReference>
<dbReference type="Gene3D" id="3.30.450.20">
    <property type="entry name" value="PAS domain"/>
    <property type="match status" value="1"/>
</dbReference>
<dbReference type="InterPro" id="IPR005467">
    <property type="entry name" value="His_kinase_dom"/>
</dbReference>
<keyword evidence="6" id="KW-0597">Phosphoprotein</keyword>
<evidence type="ECO:0000256" key="9">
    <source>
        <dbReference type="ARBA" id="ARBA00022741"/>
    </source>
</evidence>
<dbReference type="PROSITE" id="PS50109">
    <property type="entry name" value="HIS_KIN"/>
    <property type="match status" value="1"/>
</dbReference>
<evidence type="ECO:0000256" key="11">
    <source>
        <dbReference type="ARBA" id="ARBA00022840"/>
    </source>
</evidence>
<keyword evidence="17" id="KW-0175">Coiled coil</keyword>
<dbReference type="InterPro" id="IPR036097">
    <property type="entry name" value="HisK_dim/P_sf"/>
</dbReference>
<evidence type="ECO:0000256" key="14">
    <source>
        <dbReference type="ARBA" id="ARBA00023136"/>
    </source>
</evidence>
<evidence type="ECO:0000256" key="7">
    <source>
        <dbReference type="ARBA" id="ARBA00022679"/>
    </source>
</evidence>
<protein>
    <recommendedName>
        <fullName evidence="16">C4-dicarboxylate transport sensor protein DctB</fullName>
        <ecNumber evidence="3">2.7.13.3</ecNumber>
    </recommendedName>
</protein>
<name>S9S608_9RHOB</name>
<dbReference type="GO" id="GO:0005524">
    <property type="term" value="F:ATP binding"/>
    <property type="evidence" value="ECO:0007669"/>
    <property type="project" value="UniProtKB-KW"/>
</dbReference>
<dbReference type="Pfam" id="PF02518">
    <property type="entry name" value="HATPase_c"/>
    <property type="match status" value="1"/>
</dbReference>
<dbReference type="CDD" id="cd00082">
    <property type="entry name" value="HisKA"/>
    <property type="match status" value="1"/>
</dbReference>
<comment type="caution">
    <text evidence="20">The sequence shown here is derived from an EMBL/GenBank/DDBJ whole genome shotgun (WGS) entry which is preliminary data.</text>
</comment>
<keyword evidence="14 18" id="KW-0472">Membrane</keyword>
<comment type="function">
    <text evidence="15">Member of the two-component regulatory system DctB/DctD involved in the transport of C4-dicarboxylates. DctB functions as a membrane-associated protein kinase that phosphorylates DctD in response to environmental signals.</text>
</comment>
<dbReference type="InterPro" id="IPR003594">
    <property type="entry name" value="HATPase_dom"/>
</dbReference>
<keyword evidence="4" id="KW-1003">Cell membrane</keyword>
<dbReference type="GO" id="GO:0000155">
    <property type="term" value="F:phosphorelay sensor kinase activity"/>
    <property type="evidence" value="ECO:0007669"/>
    <property type="project" value="InterPro"/>
</dbReference>
<keyword evidence="8 18" id="KW-0812">Transmembrane</keyword>
<dbReference type="OrthoDB" id="7568856at2"/>
<dbReference type="HOGENOM" id="CLU_000445_94_2_5"/>
<dbReference type="AlphaFoldDB" id="S9S608"/>
<dbReference type="PANTHER" id="PTHR43065">
    <property type="entry name" value="SENSOR HISTIDINE KINASE"/>
    <property type="match status" value="1"/>
</dbReference>
<comment type="catalytic activity">
    <reaction evidence="1">
        <text>ATP + protein L-histidine = ADP + protein N-phospho-L-histidine.</text>
        <dbReference type="EC" id="2.7.13.3"/>
    </reaction>
</comment>
<dbReference type="SUPFAM" id="SSF47384">
    <property type="entry name" value="Homodimeric domain of signal transducing histidine kinase"/>
    <property type="match status" value="1"/>
</dbReference>
<reference evidence="21" key="1">
    <citation type="journal article" date="2013" name="Stand. Genomic Sci.">
        <title>Genome sequence of the Litoreibacter arenae type strain (DSM 19593(T)), a member of the Roseobacter clade isolated from sea sand.</title>
        <authorList>
            <person name="Riedel T."/>
            <person name="Fiebig A."/>
            <person name="Petersen J."/>
            <person name="Gronow S."/>
            <person name="Kyrpides N.C."/>
            <person name="Goker M."/>
            <person name="Klenk H.P."/>
        </authorList>
    </citation>
    <scope>NUCLEOTIDE SEQUENCE [LARGE SCALE GENOMIC DNA]</scope>
    <source>
        <strain evidence="21">DSM 19593</strain>
    </source>
</reference>